<dbReference type="Proteomes" id="UP000007054">
    <property type="component" value="Chromosome"/>
</dbReference>
<proteinExistence type="inferred from homology"/>
<organism evidence="5 6">
    <name type="scientific">Ruminococcus champanellensis (strain DSM 18848 / JCM 17042 / KCTC 15320 / 18P13)</name>
    <dbReference type="NCBI Taxonomy" id="213810"/>
    <lineage>
        <taxon>Bacteria</taxon>
        <taxon>Bacillati</taxon>
        <taxon>Bacillota</taxon>
        <taxon>Clostridia</taxon>
        <taxon>Eubacteriales</taxon>
        <taxon>Oscillospiraceae</taxon>
        <taxon>Ruminococcus</taxon>
    </lineage>
</organism>
<evidence type="ECO:0000256" key="1">
    <source>
        <dbReference type="ARBA" id="ARBA00023125"/>
    </source>
</evidence>
<sequence>MLNKVILMGRLTADPELRQTTSGISTCRFSVAVDRPYRKDQERQADFIRVNTWRQTAEFVSRYFSKGKMIIVEGSLRNNDYTDANGVKHYSMEVQADNVSFGESKGGGQQQGNFAEPVYQQPAYSKPQQQATPAPAQTQPAQESIQLGDLSDFEEILSDGEVPF</sequence>
<feature type="region of interest" description="Disordered" evidence="4">
    <location>
        <begin position="98"/>
        <end position="145"/>
    </location>
</feature>
<evidence type="ECO:0000256" key="3">
    <source>
        <dbReference type="PIRNR" id="PIRNR002070"/>
    </source>
</evidence>
<dbReference type="AlphaFoldDB" id="D4LEZ6"/>
<name>D4LEZ6_RUMC1</name>
<reference evidence="5" key="2">
    <citation type="submission" date="2010-03" db="EMBL/GenBank/DDBJ databases">
        <authorList>
            <person name="Pajon A."/>
        </authorList>
    </citation>
    <scope>NUCLEOTIDE SEQUENCE</scope>
    <source>
        <strain evidence="5">Type strain: 18P13</strain>
    </source>
</reference>
<dbReference type="BioCyc" id="RCHA213810:RUM_RS10560-MONOMER"/>
<dbReference type="InterPro" id="IPR000424">
    <property type="entry name" value="Primosome_PriB/ssb"/>
</dbReference>
<dbReference type="KEGG" id="rch:RUM_21760"/>
<protein>
    <recommendedName>
        <fullName evidence="2 3">Single-stranded DNA-binding protein</fullName>
        <shortName evidence="2">SSB</shortName>
    </recommendedName>
</protein>
<dbReference type="NCBIfam" id="TIGR00621">
    <property type="entry name" value="ssb"/>
    <property type="match status" value="1"/>
</dbReference>
<reference evidence="5" key="1">
    <citation type="submission" date="2010-03" db="EMBL/GenBank/DDBJ databases">
        <title>The genome sequence of Ruminococcus sp. 18P13.</title>
        <authorList>
            <consortium name="metaHIT consortium -- http://www.metahit.eu/"/>
            <person name="Pajon A."/>
            <person name="Turner K."/>
            <person name="Parkhill J."/>
            <person name="Bernalier A."/>
        </authorList>
    </citation>
    <scope>NUCLEOTIDE SEQUENCE [LARGE SCALE GENOMIC DNA]</scope>
    <source>
        <strain evidence="5">Type strain: 18P13</strain>
    </source>
</reference>
<comment type="subunit">
    <text evidence="2">Homotetramer.</text>
</comment>
<dbReference type="Pfam" id="PF00436">
    <property type="entry name" value="SSB"/>
    <property type="match status" value="1"/>
</dbReference>
<dbReference type="Gene3D" id="2.40.50.140">
    <property type="entry name" value="Nucleic acid-binding proteins"/>
    <property type="match status" value="1"/>
</dbReference>
<evidence type="ECO:0000313" key="6">
    <source>
        <dbReference type="Proteomes" id="UP000007054"/>
    </source>
</evidence>
<evidence type="ECO:0000256" key="2">
    <source>
        <dbReference type="HAMAP-Rule" id="MF_00984"/>
    </source>
</evidence>
<dbReference type="PANTHER" id="PTHR10302:SF27">
    <property type="entry name" value="SINGLE-STRANDED DNA-BINDING PROTEIN"/>
    <property type="match status" value="1"/>
</dbReference>
<dbReference type="PATRIC" id="fig|213810.4.peg.2064"/>
<dbReference type="STRING" id="213810.RUM_21760"/>
<keyword evidence="6" id="KW-1185">Reference proteome</keyword>
<comment type="caution">
    <text evidence="2">Lacks conserved residue(s) required for the propagation of feature annotation.</text>
</comment>
<dbReference type="RefSeq" id="WP_015559097.1">
    <property type="nucleotide sequence ID" value="NC_021039.1"/>
</dbReference>
<evidence type="ECO:0000256" key="4">
    <source>
        <dbReference type="SAM" id="MobiDB-lite"/>
    </source>
</evidence>
<feature type="compositionally biased region" description="Low complexity" evidence="4">
    <location>
        <begin position="127"/>
        <end position="142"/>
    </location>
</feature>
<dbReference type="GO" id="GO:0003697">
    <property type="term" value="F:single-stranded DNA binding"/>
    <property type="evidence" value="ECO:0007669"/>
    <property type="project" value="UniProtKB-UniRule"/>
</dbReference>
<gene>
    <name evidence="5" type="ordered locus">RUM_21760</name>
</gene>
<dbReference type="GO" id="GO:0009295">
    <property type="term" value="C:nucleoid"/>
    <property type="evidence" value="ECO:0007669"/>
    <property type="project" value="TreeGrafter"/>
</dbReference>
<dbReference type="HAMAP" id="MF_00984">
    <property type="entry name" value="SSB"/>
    <property type="match status" value="1"/>
</dbReference>
<dbReference type="InterPro" id="IPR012340">
    <property type="entry name" value="NA-bd_OB-fold"/>
</dbReference>
<dbReference type="SUPFAM" id="SSF50249">
    <property type="entry name" value="Nucleic acid-binding proteins"/>
    <property type="match status" value="1"/>
</dbReference>
<accession>D4LEZ6</accession>
<dbReference type="PROSITE" id="PS50935">
    <property type="entry name" value="SSB"/>
    <property type="match status" value="1"/>
</dbReference>
<dbReference type="InterPro" id="IPR011344">
    <property type="entry name" value="ssDNA-bd"/>
</dbReference>
<dbReference type="GeneID" id="83156831"/>
<dbReference type="CDD" id="cd04496">
    <property type="entry name" value="SSB_OBF"/>
    <property type="match status" value="1"/>
</dbReference>
<keyword evidence="1 2" id="KW-0238">DNA-binding</keyword>
<dbReference type="GO" id="GO:0006260">
    <property type="term" value="P:DNA replication"/>
    <property type="evidence" value="ECO:0007669"/>
    <property type="project" value="InterPro"/>
</dbReference>
<dbReference type="PIRSF" id="PIRSF002070">
    <property type="entry name" value="SSB"/>
    <property type="match status" value="1"/>
</dbReference>
<evidence type="ECO:0000313" key="5">
    <source>
        <dbReference type="EMBL" id="CBL18191.1"/>
    </source>
</evidence>
<dbReference type="PANTHER" id="PTHR10302">
    <property type="entry name" value="SINGLE-STRANDED DNA-BINDING PROTEIN"/>
    <property type="match status" value="1"/>
</dbReference>
<dbReference type="EMBL" id="FP929052">
    <property type="protein sequence ID" value="CBL18191.1"/>
    <property type="molecule type" value="Genomic_DNA"/>
</dbReference>
<dbReference type="HOGENOM" id="CLU_078758_6_2_9"/>